<dbReference type="PROSITE" id="PS50005">
    <property type="entry name" value="TPR"/>
    <property type="match status" value="4"/>
</dbReference>
<evidence type="ECO:0000256" key="1">
    <source>
        <dbReference type="ARBA" id="ARBA00022737"/>
    </source>
</evidence>
<dbReference type="Gene3D" id="1.25.40.10">
    <property type="entry name" value="Tetratricopeptide repeat domain"/>
    <property type="match status" value="3"/>
</dbReference>
<comment type="caution">
    <text evidence="4">The sequence shown here is derived from an EMBL/GenBank/DDBJ whole genome shotgun (WGS) entry which is preliminary data.</text>
</comment>
<dbReference type="Pfam" id="PF13424">
    <property type="entry name" value="TPR_12"/>
    <property type="match status" value="2"/>
</dbReference>
<dbReference type="Pfam" id="PF13374">
    <property type="entry name" value="TPR_10"/>
    <property type="match status" value="1"/>
</dbReference>
<sequence>MGSCAGRGKKMVSDYETKGNAYFTKNEFYLALKSFKAALELTENIKSSEKNNLWLYSKIARCYCSLGSPKEAALYYKRIKNLEVEVEEDSVSDLIQLVYIYNSIGSCRIMMGNYIESLEVFEKSGKTLANISNIIPDKEIELRNELGLGLQRLGKYSESLEVHLKVLNLIGKSQDEKKRKSIALCNIASCLFRMEKYTEALEYYKKSLESREADENISKVDLGTSYNNIGALYLKMDKLQEAIEMLNLADELWENSLPLKHPNFSKIFNNLGVYNFKQGNLTEAIKYFEKSRVLIEEIFPDDHPKIAFIYCNLAICAKKEGKMQEALTYYTKSKKIGEDKLKGHPDMASIYNNYASYLYSSGKIKEAKEMLNNSANVRKITFGYNSPTISTNIIICVNSLE</sequence>
<keyword evidence="1" id="KW-0677">Repeat</keyword>
<dbReference type="PANTHER" id="PTHR45641">
    <property type="entry name" value="TETRATRICOPEPTIDE REPEAT PROTEIN (AFU_ORTHOLOGUE AFUA_6G03870)"/>
    <property type="match status" value="1"/>
</dbReference>
<dbReference type="PANTHER" id="PTHR45641:SF19">
    <property type="entry name" value="NEPHROCYSTIN-3"/>
    <property type="match status" value="1"/>
</dbReference>
<evidence type="ECO:0000256" key="3">
    <source>
        <dbReference type="PROSITE-ProRule" id="PRU00339"/>
    </source>
</evidence>
<dbReference type="SMART" id="SM00028">
    <property type="entry name" value="TPR"/>
    <property type="match status" value="9"/>
</dbReference>
<dbReference type="AlphaFoldDB" id="A0A1R2CKE7"/>
<accession>A0A1R2CKE7</accession>
<dbReference type="Proteomes" id="UP000187209">
    <property type="component" value="Unassembled WGS sequence"/>
</dbReference>
<feature type="repeat" description="TPR" evidence="3">
    <location>
        <begin position="223"/>
        <end position="256"/>
    </location>
</feature>
<evidence type="ECO:0000313" key="4">
    <source>
        <dbReference type="EMBL" id="OMJ89494.1"/>
    </source>
</evidence>
<feature type="repeat" description="TPR" evidence="3">
    <location>
        <begin position="181"/>
        <end position="214"/>
    </location>
</feature>
<dbReference type="OrthoDB" id="289532at2759"/>
<keyword evidence="5" id="KW-1185">Reference proteome</keyword>
<proteinExistence type="predicted"/>
<keyword evidence="2 3" id="KW-0802">TPR repeat</keyword>
<dbReference type="Pfam" id="PF13181">
    <property type="entry name" value="TPR_8"/>
    <property type="match status" value="1"/>
</dbReference>
<dbReference type="EMBL" id="MPUH01000125">
    <property type="protein sequence ID" value="OMJ89494.1"/>
    <property type="molecule type" value="Genomic_DNA"/>
</dbReference>
<gene>
    <name evidence="4" type="ORF">SteCoe_8399</name>
</gene>
<reference evidence="4 5" key="1">
    <citation type="submission" date="2016-11" db="EMBL/GenBank/DDBJ databases">
        <title>The macronuclear genome of Stentor coeruleus: a giant cell with tiny introns.</title>
        <authorList>
            <person name="Slabodnick M."/>
            <person name="Ruby J.G."/>
            <person name="Reiff S.B."/>
            <person name="Swart E.C."/>
            <person name="Gosai S."/>
            <person name="Prabakaran S."/>
            <person name="Witkowska E."/>
            <person name="Larue G.E."/>
            <person name="Fisher S."/>
            <person name="Freeman R.M."/>
            <person name="Gunawardena J."/>
            <person name="Chu W."/>
            <person name="Stover N.A."/>
            <person name="Gregory B.D."/>
            <person name="Nowacki M."/>
            <person name="Derisi J."/>
            <person name="Roy S.W."/>
            <person name="Marshall W.F."/>
            <person name="Sood P."/>
        </authorList>
    </citation>
    <scope>NUCLEOTIDE SEQUENCE [LARGE SCALE GENOMIC DNA]</scope>
    <source>
        <strain evidence="4">WM001</strain>
    </source>
</reference>
<dbReference type="InterPro" id="IPR011990">
    <property type="entry name" value="TPR-like_helical_dom_sf"/>
</dbReference>
<organism evidence="4 5">
    <name type="scientific">Stentor coeruleus</name>
    <dbReference type="NCBI Taxonomy" id="5963"/>
    <lineage>
        <taxon>Eukaryota</taxon>
        <taxon>Sar</taxon>
        <taxon>Alveolata</taxon>
        <taxon>Ciliophora</taxon>
        <taxon>Postciliodesmatophora</taxon>
        <taxon>Heterotrichea</taxon>
        <taxon>Heterotrichida</taxon>
        <taxon>Stentoridae</taxon>
        <taxon>Stentor</taxon>
    </lineage>
</organism>
<feature type="repeat" description="TPR" evidence="3">
    <location>
        <begin position="12"/>
        <end position="45"/>
    </location>
</feature>
<dbReference type="SUPFAM" id="SSF48452">
    <property type="entry name" value="TPR-like"/>
    <property type="match status" value="3"/>
</dbReference>
<dbReference type="InterPro" id="IPR002885">
    <property type="entry name" value="PPR_rpt"/>
</dbReference>
<dbReference type="Pfam" id="PF01535">
    <property type="entry name" value="PPR"/>
    <property type="match status" value="1"/>
</dbReference>
<dbReference type="InterPro" id="IPR019734">
    <property type="entry name" value="TPR_rpt"/>
</dbReference>
<name>A0A1R2CKE7_9CILI</name>
<protein>
    <submittedName>
        <fullName evidence="4">Uncharacterized protein</fullName>
    </submittedName>
</protein>
<evidence type="ECO:0000256" key="2">
    <source>
        <dbReference type="ARBA" id="ARBA00022803"/>
    </source>
</evidence>
<evidence type="ECO:0000313" key="5">
    <source>
        <dbReference type="Proteomes" id="UP000187209"/>
    </source>
</evidence>
<feature type="repeat" description="TPR" evidence="3">
    <location>
        <begin position="265"/>
        <end position="298"/>
    </location>
</feature>